<dbReference type="EMBL" id="MCSI01000006">
    <property type="protein sequence ID" value="PME74979.1"/>
    <property type="molecule type" value="Genomic_DNA"/>
</dbReference>
<evidence type="ECO:0000313" key="2">
    <source>
        <dbReference type="EMBL" id="PME74979.1"/>
    </source>
</evidence>
<evidence type="ECO:0000259" key="1">
    <source>
        <dbReference type="Pfam" id="PF13302"/>
    </source>
</evidence>
<dbReference type="PANTHER" id="PTHR43610:SF1">
    <property type="entry name" value="N-ACETYLTRANSFERASE DOMAIN-CONTAINING PROTEIN"/>
    <property type="match status" value="1"/>
</dbReference>
<feature type="domain" description="N-acetyltransferase" evidence="1">
    <location>
        <begin position="15"/>
        <end position="150"/>
    </location>
</feature>
<dbReference type="AlphaFoldDB" id="A0A2N7C770"/>
<dbReference type="InterPro" id="IPR016181">
    <property type="entry name" value="Acyl_CoA_acyltransferase"/>
</dbReference>
<evidence type="ECO:0000313" key="3">
    <source>
        <dbReference type="Proteomes" id="UP000235778"/>
    </source>
</evidence>
<accession>A0A2N7C770</accession>
<proteinExistence type="predicted"/>
<dbReference type="Pfam" id="PF13302">
    <property type="entry name" value="Acetyltransf_3"/>
    <property type="match status" value="1"/>
</dbReference>
<dbReference type="RefSeq" id="WP_102265911.1">
    <property type="nucleotide sequence ID" value="NZ_MCSH01000003.1"/>
</dbReference>
<dbReference type="Proteomes" id="UP000235778">
    <property type="component" value="Unassembled WGS sequence"/>
</dbReference>
<sequence length="196" mass="22372">MWIEQSLIEGEHVDLEPLTMGHVSELIEAVKDGEHWKLWFANVPSPEKMERYVSDAIAQMHLGNVAYVVRVKSTNQVVGTTRYYGVDGPNRRALIGYTWYSNVARGTLINKECKYLLLKQLFERYEAIAVEFRTHTGNTVSRKAIEGLGANLDGILRHHQILKDGSVRDTVVYSIIDSEWPEVKQGFLKKLSQQEP</sequence>
<dbReference type="PANTHER" id="PTHR43610">
    <property type="entry name" value="BLL6696 PROTEIN"/>
    <property type="match status" value="1"/>
</dbReference>
<protein>
    <submittedName>
        <fullName evidence="2">GNAT family N-acetyltransferase</fullName>
    </submittedName>
</protein>
<dbReference type="Gene3D" id="3.40.630.30">
    <property type="match status" value="1"/>
</dbReference>
<dbReference type="InterPro" id="IPR000182">
    <property type="entry name" value="GNAT_dom"/>
</dbReference>
<keyword evidence="2" id="KW-0808">Transferase</keyword>
<comment type="caution">
    <text evidence="2">The sequence shown here is derived from an EMBL/GenBank/DDBJ whole genome shotgun (WGS) entry which is preliminary data.</text>
</comment>
<gene>
    <name evidence="2" type="ORF">BCV30_20865</name>
</gene>
<reference evidence="3" key="1">
    <citation type="submission" date="2016-07" db="EMBL/GenBank/DDBJ databases">
        <title>Nontailed viruses are major unrecognized killers of bacteria in the ocean.</title>
        <authorList>
            <person name="Kauffman K."/>
            <person name="Hussain F."/>
            <person name="Yang J."/>
            <person name="Arevalo P."/>
            <person name="Brown J."/>
            <person name="Cutler M."/>
            <person name="Kelly L."/>
            <person name="Polz M.F."/>
        </authorList>
    </citation>
    <scope>NUCLEOTIDE SEQUENCE [LARGE SCALE GENOMIC DNA]</scope>
    <source>
        <strain evidence="3">10N.286.55.C1</strain>
    </source>
</reference>
<dbReference type="GO" id="GO:0016747">
    <property type="term" value="F:acyltransferase activity, transferring groups other than amino-acyl groups"/>
    <property type="evidence" value="ECO:0007669"/>
    <property type="project" value="InterPro"/>
</dbReference>
<organism evidence="2 3">
    <name type="scientific">Vibrio lentus</name>
    <dbReference type="NCBI Taxonomy" id="136468"/>
    <lineage>
        <taxon>Bacteria</taxon>
        <taxon>Pseudomonadati</taxon>
        <taxon>Pseudomonadota</taxon>
        <taxon>Gammaproteobacteria</taxon>
        <taxon>Vibrionales</taxon>
        <taxon>Vibrionaceae</taxon>
        <taxon>Vibrio</taxon>
    </lineage>
</organism>
<dbReference type="SUPFAM" id="SSF55729">
    <property type="entry name" value="Acyl-CoA N-acyltransferases (Nat)"/>
    <property type="match status" value="1"/>
</dbReference>
<name>A0A2N7C770_9VIBR</name>